<gene>
    <name evidence="1" type="ORF">OS493_020705</name>
</gene>
<protein>
    <submittedName>
        <fullName evidence="1">Uncharacterized protein</fullName>
    </submittedName>
</protein>
<keyword evidence="2" id="KW-1185">Reference proteome</keyword>
<dbReference type="OrthoDB" id="5981398at2759"/>
<accession>A0A9W9YMX6</accession>
<dbReference type="AlphaFoldDB" id="A0A9W9YMX6"/>
<comment type="caution">
    <text evidence="1">The sequence shown here is derived from an EMBL/GenBank/DDBJ whole genome shotgun (WGS) entry which is preliminary data.</text>
</comment>
<organism evidence="1 2">
    <name type="scientific">Desmophyllum pertusum</name>
    <dbReference type="NCBI Taxonomy" id="174260"/>
    <lineage>
        <taxon>Eukaryota</taxon>
        <taxon>Metazoa</taxon>
        <taxon>Cnidaria</taxon>
        <taxon>Anthozoa</taxon>
        <taxon>Hexacorallia</taxon>
        <taxon>Scleractinia</taxon>
        <taxon>Caryophylliina</taxon>
        <taxon>Caryophylliidae</taxon>
        <taxon>Desmophyllum</taxon>
    </lineage>
</organism>
<proteinExistence type="predicted"/>
<dbReference type="Proteomes" id="UP001163046">
    <property type="component" value="Unassembled WGS sequence"/>
</dbReference>
<dbReference type="SUPFAM" id="SSF75011">
    <property type="entry name" value="3-carboxy-cis,cis-mucoante lactonizing enzyme"/>
    <property type="match status" value="1"/>
</dbReference>
<reference evidence="1" key="1">
    <citation type="submission" date="2023-01" db="EMBL/GenBank/DDBJ databases">
        <title>Genome assembly of the deep-sea coral Lophelia pertusa.</title>
        <authorList>
            <person name="Herrera S."/>
            <person name="Cordes E."/>
        </authorList>
    </citation>
    <scope>NUCLEOTIDE SEQUENCE</scope>
    <source>
        <strain evidence="1">USNM1676648</strain>
        <tissue evidence="1">Polyp</tissue>
    </source>
</reference>
<evidence type="ECO:0000313" key="1">
    <source>
        <dbReference type="EMBL" id="KAJ7358867.1"/>
    </source>
</evidence>
<dbReference type="EMBL" id="MU827314">
    <property type="protein sequence ID" value="KAJ7358867.1"/>
    <property type="molecule type" value="Genomic_DNA"/>
</dbReference>
<name>A0A9W9YMX6_9CNID</name>
<sequence>MTSCWFADDGSGCFKQVCLNFDGVGIQGTSTALATYPHPMSVVSVAFSKGNNCAFFTASGHLGGIFKLELSSRQVLTVLRNSEPHTPERDIACVAVDEEGALYFTDRKAGKCGSWIAVVFQYMLVKANKEQRMAVHYLLNFHSHMEFAVRVEHSTSLMHLQDV</sequence>
<evidence type="ECO:0000313" key="2">
    <source>
        <dbReference type="Proteomes" id="UP001163046"/>
    </source>
</evidence>